<protein>
    <submittedName>
        <fullName evidence="1">Putative secreted protein</fullName>
    </submittedName>
</protein>
<evidence type="ECO:0000313" key="1">
    <source>
        <dbReference type="EMBL" id="NOV43137.1"/>
    </source>
</evidence>
<proteinExistence type="predicted"/>
<reference evidence="1" key="1">
    <citation type="submission" date="2019-09" db="EMBL/GenBank/DDBJ databases">
        <title>Organ-specific transcriptomic study of the physiology of the cattle tick, Rhipicephalus microplus.</title>
        <authorList>
            <person name="Tirloni L."/>
            <person name="Braz G."/>
            <person name="Gandara A.C.P."/>
            <person name="Sabadin G.A."/>
            <person name="da Silva R.M."/>
            <person name="Guizzo M.G."/>
            <person name="Machado J.A."/>
            <person name="Costa E.P."/>
            <person name="Gomes H.F."/>
            <person name="Moraes J."/>
            <person name="Mota M.B.S."/>
            <person name="Mesquita R.D."/>
            <person name="Alvarenga P.H."/>
            <person name="Alves F."/>
            <person name="Seixas A."/>
            <person name="da Fonseca R.N."/>
            <person name="Fogaca A."/>
            <person name="Logullo C."/>
            <person name="Tanaka A."/>
            <person name="Daffre S."/>
            <person name="Termignoni C."/>
            <person name="Vaz I.S.Jr."/>
            <person name="Oliveira P.L."/>
            <person name="Ribeiro J.M."/>
        </authorList>
    </citation>
    <scope>NUCLEOTIDE SEQUENCE</scope>
    <source>
        <strain evidence="1">Porto Alegre</strain>
    </source>
</reference>
<dbReference type="AlphaFoldDB" id="A0A6M2DDW3"/>
<name>A0A6M2DDW3_RHIMP</name>
<sequence>MVMLAFFVAQVHCSYPLRVNFLLFDQPTCHNFTFFSVDMFAQNSTSIIHTTPAARQQCPPEASGNDALYAVIMVHLMYKGSCIKA</sequence>
<organism evidence="1">
    <name type="scientific">Rhipicephalus microplus</name>
    <name type="common">Cattle tick</name>
    <name type="synonym">Boophilus microplus</name>
    <dbReference type="NCBI Taxonomy" id="6941"/>
    <lineage>
        <taxon>Eukaryota</taxon>
        <taxon>Metazoa</taxon>
        <taxon>Ecdysozoa</taxon>
        <taxon>Arthropoda</taxon>
        <taxon>Chelicerata</taxon>
        <taxon>Arachnida</taxon>
        <taxon>Acari</taxon>
        <taxon>Parasitiformes</taxon>
        <taxon>Ixodida</taxon>
        <taxon>Ixodoidea</taxon>
        <taxon>Ixodidae</taxon>
        <taxon>Rhipicephalinae</taxon>
        <taxon>Rhipicephalus</taxon>
        <taxon>Boophilus</taxon>
    </lineage>
</organism>
<dbReference type="EMBL" id="GHWJ01010400">
    <property type="protein sequence ID" value="NOV43137.1"/>
    <property type="molecule type" value="Transcribed_RNA"/>
</dbReference>
<accession>A0A6M2DDW3</accession>